<proteinExistence type="predicted"/>
<comment type="caution">
    <text evidence="1">The sequence shown here is derived from an EMBL/GenBank/DDBJ whole genome shotgun (WGS) entry which is preliminary data.</text>
</comment>
<evidence type="ECO:0000313" key="1">
    <source>
        <dbReference type="EMBL" id="KAK7204756.1"/>
    </source>
</evidence>
<keyword evidence="2" id="KW-1185">Reference proteome</keyword>
<dbReference type="GeneID" id="90039689"/>
<sequence length="215" mass="24092">MTGIPPSETLLVGQSLGMGFIVGLAGQLALADPPTEFNAIVLISALASIEKVVVSYWPRGLFPILGPICSLALAQNFVSKFIRYSFRSEERIENFVRNTRKTKVLIVSSFKDAEIPFFHGENLLEAALRGTSSTILEKNDESDGLVHLNKYLGKAEDERRRLFQVVSIAEQQSREYHFYQRFPGTRALVEEDQSSENETAEDAAMKMHDWYIGTS</sequence>
<dbReference type="Proteomes" id="UP001498771">
    <property type="component" value="Unassembled WGS sequence"/>
</dbReference>
<gene>
    <name evidence="1" type="ORF">BZA70DRAFT_290074</name>
</gene>
<reference evidence="1 2" key="1">
    <citation type="submission" date="2024-03" db="EMBL/GenBank/DDBJ databases">
        <title>Genome-scale model development and genomic sequencing of the oleaginous clade Lipomyces.</title>
        <authorList>
            <consortium name="Lawrence Berkeley National Laboratory"/>
            <person name="Czajka J.J."/>
            <person name="Han Y."/>
            <person name="Kim J."/>
            <person name="Mondo S.J."/>
            <person name="Hofstad B.A."/>
            <person name="Robles A."/>
            <person name="Haridas S."/>
            <person name="Riley R."/>
            <person name="LaButti K."/>
            <person name="Pangilinan J."/>
            <person name="Andreopoulos W."/>
            <person name="Lipzen A."/>
            <person name="Yan J."/>
            <person name="Wang M."/>
            <person name="Ng V."/>
            <person name="Grigoriev I.V."/>
            <person name="Spatafora J.W."/>
            <person name="Magnuson J.K."/>
            <person name="Baker S.E."/>
            <person name="Pomraning K.R."/>
        </authorList>
    </citation>
    <scope>NUCLEOTIDE SEQUENCE [LARGE SCALE GENOMIC DNA]</scope>
    <source>
        <strain evidence="1 2">Phaff 52-87</strain>
    </source>
</reference>
<accession>A0ABR1F4H0</accession>
<dbReference type="SUPFAM" id="SSF53474">
    <property type="entry name" value="alpha/beta-Hydrolases"/>
    <property type="match status" value="1"/>
</dbReference>
<name>A0ABR1F4H0_9ASCO</name>
<protein>
    <submittedName>
        <fullName evidence="1">Uncharacterized protein</fullName>
    </submittedName>
</protein>
<organism evidence="1 2">
    <name type="scientific">Myxozyma melibiosi</name>
    <dbReference type="NCBI Taxonomy" id="54550"/>
    <lineage>
        <taxon>Eukaryota</taxon>
        <taxon>Fungi</taxon>
        <taxon>Dikarya</taxon>
        <taxon>Ascomycota</taxon>
        <taxon>Saccharomycotina</taxon>
        <taxon>Lipomycetes</taxon>
        <taxon>Lipomycetales</taxon>
        <taxon>Lipomycetaceae</taxon>
        <taxon>Myxozyma</taxon>
    </lineage>
</organism>
<dbReference type="RefSeq" id="XP_064767789.1">
    <property type="nucleotide sequence ID" value="XM_064914177.1"/>
</dbReference>
<dbReference type="EMBL" id="JBBJBU010000007">
    <property type="protein sequence ID" value="KAK7204756.1"/>
    <property type="molecule type" value="Genomic_DNA"/>
</dbReference>
<dbReference type="InterPro" id="IPR029058">
    <property type="entry name" value="AB_hydrolase_fold"/>
</dbReference>
<evidence type="ECO:0000313" key="2">
    <source>
        <dbReference type="Proteomes" id="UP001498771"/>
    </source>
</evidence>